<dbReference type="RefSeq" id="WP_219203604.1">
    <property type="nucleotide sequence ID" value="NZ_JAHWQX010000011.1"/>
</dbReference>
<keyword evidence="1" id="KW-0812">Transmembrane</keyword>
<comment type="caution">
    <text evidence="2">The sequence shown here is derived from an EMBL/GenBank/DDBJ whole genome shotgun (WGS) entry which is preliminary data.</text>
</comment>
<accession>A0ABS6WTI6</accession>
<evidence type="ECO:0000256" key="1">
    <source>
        <dbReference type="SAM" id="Phobius"/>
    </source>
</evidence>
<keyword evidence="3" id="KW-1185">Reference proteome</keyword>
<proteinExistence type="predicted"/>
<evidence type="ECO:0000313" key="2">
    <source>
        <dbReference type="EMBL" id="MBW3099276.1"/>
    </source>
</evidence>
<sequence>MTDDEVRKIVADTVAETLIRLGIDAHDPKEMQADMQHLRNWRQSVNTVKRQSLLTAVGVVTTGILGLIYMALFHE</sequence>
<name>A0ABS6WTI6_9HYPH</name>
<feature type="transmembrane region" description="Helical" evidence="1">
    <location>
        <begin position="52"/>
        <end position="72"/>
    </location>
</feature>
<dbReference type="Proteomes" id="UP001430804">
    <property type="component" value="Unassembled WGS sequence"/>
</dbReference>
<protein>
    <submittedName>
        <fullName evidence="2">Uncharacterized protein</fullName>
    </submittedName>
</protein>
<reference evidence="2" key="1">
    <citation type="submission" date="2021-07" db="EMBL/GenBank/DDBJ databases">
        <title>Pseudohoeflea marina sp. nov. a polyhydroxyalcanoate-producing bacterium.</title>
        <authorList>
            <person name="Zheng W."/>
            <person name="Yu S."/>
            <person name="Huang Y."/>
        </authorList>
    </citation>
    <scope>NUCLEOTIDE SEQUENCE</scope>
    <source>
        <strain evidence="2">DP4N28-3</strain>
    </source>
</reference>
<dbReference type="EMBL" id="JAHWQX010000011">
    <property type="protein sequence ID" value="MBW3099276.1"/>
    <property type="molecule type" value="Genomic_DNA"/>
</dbReference>
<keyword evidence="1" id="KW-0472">Membrane</keyword>
<gene>
    <name evidence="2" type="ORF">KY465_18495</name>
</gene>
<evidence type="ECO:0000313" key="3">
    <source>
        <dbReference type="Proteomes" id="UP001430804"/>
    </source>
</evidence>
<organism evidence="2 3">
    <name type="scientific">Pseudohoeflea coraliihabitans</name>
    <dbReference type="NCBI Taxonomy" id="2860393"/>
    <lineage>
        <taxon>Bacteria</taxon>
        <taxon>Pseudomonadati</taxon>
        <taxon>Pseudomonadota</taxon>
        <taxon>Alphaproteobacteria</taxon>
        <taxon>Hyphomicrobiales</taxon>
        <taxon>Rhizobiaceae</taxon>
        <taxon>Pseudohoeflea</taxon>
    </lineage>
</organism>
<keyword evidence="1" id="KW-1133">Transmembrane helix</keyword>